<keyword evidence="4 6" id="KW-1133">Transmembrane helix</keyword>
<evidence type="ECO:0000256" key="6">
    <source>
        <dbReference type="SAM" id="Phobius"/>
    </source>
</evidence>
<accession>A0A2M7B637</accession>
<feature type="transmembrane region" description="Helical" evidence="6">
    <location>
        <begin position="100"/>
        <end position="119"/>
    </location>
</feature>
<dbReference type="GO" id="GO:0000271">
    <property type="term" value="P:polysaccharide biosynthetic process"/>
    <property type="evidence" value="ECO:0007669"/>
    <property type="project" value="InterPro"/>
</dbReference>
<dbReference type="PANTHER" id="PTHR38459:SF1">
    <property type="entry name" value="PROPHAGE BACTOPRENOL-LINKED GLUCOSE TRANSLOCASE HOMOLOG"/>
    <property type="match status" value="1"/>
</dbReference>
<evidence type="ECO:0000256" key="5">
    <source>
        <dbReference type="ARBA" id="ARBA00023136"/>
    </source>
</evidence>
<dbReference type="Proteomes" id="UP000228949">
    <property type="component" value="Unassembled WGS sequence"/>
</dbReference>
<dbReference type="GO" id="GO:0005886">
    <property type="term" value="C:plasma membrane"/>
    <property type="evidence" value="ECO:0007669"/>
    <property type="project" value="TreeGrafter"/>
</dbReference>
<evidence type="ECO:0000256" key="4">
    <source>
        <dbReference type="ARBA" id="ARBA00022989"/>
    </source>
</evidence>
<evidence type="ECO:0000313" key="8">
    <source>
        <dbReference type="EMBL" id="PIU98573.1"/>
    </source>
</evidence>
<dbReference type="PANTHER" id="PTHR38459">
    <property type="entry name" value="PROPHAGE BACTOPRENOL-LINKED GLUCOSE TRANSLOCASE HOMOLOG"/>
    <property type="match status" value="1"/>
</dbReference>
<comment type="subcellular location">
    <subcellularLocation>
        <location evidence="1">Membrane</location>
        <topology evidence="1">Multi-pass membrane protein</topology>
    </subcellularLocation>
</comment>
<comment type="caution">
    <text evidence="8">The sequence shown here is derived from an EMBL/GenBank/DDBJ whole genome shotgun (WGS) entry which is preliminary data.</text>
</comment>
<feature type="transmembrane region" description="Helical" evidence="6">
    <location>
        <begin position="45"/>
        <end position="63"/>
    </location>
</feature>
<evidence type="ECO:0000256" key="3">
    <source>
        <dbReference type="ARBA" id="ARBA00022692"/>
    </source>
</evidence>
<organism evidence="8 9">
    <name type="scientific">Candidatus Wolfebacteria bacterium CG03_land_8_20_14_0_80_40_12</name>
    <dbReference type="NCBI Taxonomy" id="1975069"/>
    <lineage>
        <taxon>Bacteria</taxon>
        <taxon>Candidatus Wolfeibacteriota</taxon>
    </lineage>
</organism>
<feature type="transmembrane region" description="Helical" evidence="6">
    <location>
        <begin position="12"/>
        <end position="39"/>
    </location>
</feature>
<dbReference type="AlphaFoldDB" id="A0A2M7B637"/>
<feature type="transmembrane region" description="Helical" evidence="6">
    <location>
        <begin position="131"/>
        <end position="149"/>
    </location>
</feature>
<evidence type="ECO:0000313" key="9">
    <source>
        <dbReference type="Proteomes" id="UP000228949"/>
    </source>
</evidence>
<name>A0A2M7B637_9BACT</name>
<dbReference type="InterPro" id="IPR051401">
    <property type="entry name" value="GtrA_CellWall_Glycosyl"/>
</dbReference>
<comment type="similarity">
    <text evidence="2">Belongs to the GtrA family.</text>
</comment>
<keyword evidence="5 6" id="KW-0472">Membrane</keyword>
<keyword evidence="3 6" id="KW-0812">Transmembrane</keyword>
<evidence type="ECO:0000259" key="7">
    <source>
        <dbReference type="Pfam" id="PF04138"/>
    </source>
</evidence>
<evidence type="ECO:0000256" key="1">
    <source>
        <dbReference type="ARBA" id="ARBA00004141"/>
    </source>
</evidence>
<gene>
    <name evidence="8" type="ORF">COS61_00620</name>
</gene>
<sequence length="158" mass="17791">MKTAEQAAKFGIVGVLNTVIDCVILNVLVFFGFTAAFIILGQKFLVANIISVAVAMTNSFILNKQWTFQSKGGNVYLEIVKFLAITIIGMFVIHQIIFNLFYYQLASISSLVLSIVYFLKLDRFFSDNFIILNFAKSIAIAASLVWNFIGYKFLVFKK</sequence>
<feature type="transmembrane region" description="Helical" evidence="6">
    <location>
        <begin position="75"/>
        <end position="94"/>
    </location>
</feature>
<protein>
    <recommendedName>
        <fullName evidence="7">GtrA/DPMS transmembrane domain-containing protein</fullName>
    </recommendedName>
</protein>
<feature type="domain" description="GtrA/DPMS transmembrane" evidence="7">
    <location>
        <begin position="9"/>
        <end position="156"/>
    </location>
</feature>
<proteinExistence type="inferred from homology"/>
<reference evidence="9" key="1">
    <citation type="submission" date="2017-09" db="EMBL/GenBank/DDBJ databases">
        <title>Depth-based differentiation of microbial function through sediment-hosted aquifers and enrichment of novel symbionts in the deep terrestrial subsurface.</title>
        <authorList>
            <person name="Probst A.J."/>
            <person name="Ladd B."/>
            <person name="Jarett J.K."/>
            <person name="Geller-Mcgrath D.E."/>
            <person name="Sieber C.M.K."/>
            <person name="Emerson J.B."/>
            <person name="Anantharaman K."/>
            <person name="Thomas B.C."/>
            <person name="Malmstrom R."/>
            <person name="Stieglmeier M."/>
            <person name="Klingl A."/>
            <person name="Woyke T."/>
            <person name="Ryan C.M."/>
            <person name="Banfield J.F."/>
        </authorList>
    </citation>
    <scope>NUCLEOTIDE SEQUENCE [LARGE SCALE GENOMIC DNA]</scope>
</reference>
<dbReference type="InterPro" id="IPR007267">
    <property type="entry name" value="GtrA_DPMS_TM"/>
</dbReference>
<dbReference type="EMBL" id="PEVJ01000016">
    <property type="protein sequence ID" value="PIU98573.1"/>
    <property type="molecule type" value="Genomic_DNA"/>
</dbReference>
<dbReference type="Pfam" id="PF04138">
    <property type="entry name" value="GtrA_DPMS_TM"/>
    <property type="match status" value="1"/>
</dbReference>
<evidence type="ECO:0000256" key="2">
    <source>
        <dbReference type="ARBA" id="ARBA00009399"/>
    </source>
</evidence>